<keyword evidence="3" id="KW-1185">Reference proteome</keyword>
<evidence type="ECO:0000256" key="1">
    <source>
        <dbReference type="SAM" id="MobiDB-lite"/>
    </source>
</evidence>
<sequence>MMPNAKSAMPLPANARSTSEIKVRKRREDRSSASSFSANQVLDEADKCSTKIPSSYSLRSDDAQEPLSAASLSLNPAPQSVPKRRSSKKVLAKVLGTIQNNKTPSLQTPVRNGQSDGNIFRKLSMKSKSTLHPRSRSSEVSLTVSPALNTTNSHSTPKVRPSLSAFPGGVLHSPSPLTAGSRTPPRTSFTNKAPPILTVDLNVMSELETLSLYEERVMWVAVEASGVVRARDEPSKVLGVGLDVVVVLDNSRFASPECLEIACDVALHIAKLSTETDDRIGLFCTSCRHFPNVAKPSGCLLHPLRPANLASIRNEIASIKSLAEQPPPASSDLRETLLEAIKVLNEPNDRSVEPLRRERSHVFVLSPRMIGQDLANEGLELPKLHCVCTAAIPYHQTTCPASNEWILPLALRLNFDQSGVAKTDCDHLSAQVTDVLAYARMGNSPGHITDLQLDIRSSTGCAVDSMLGTLSCEVLNPGQTVSSLVRVKVPAVVPPHKMPASVVRNVDDAFADLELLLGETVTKLFTVKAHYRQSLFPENNFITVESRCQIKRPNPLSSWSISPPTDIFYALRAEAELYKRFVFLVATQDPPLVALETLATFYENKRCSLPCSGYIERVRTELLHQLEAQTPVPSVMSIGTGPSTPTQSQHSSPEGLATPRHVEAHQPRHYPSHPHFSFSPHDSLRFTARKPPTPTPQTVQRASSASPVLLSKANQRPQPSSPCSTARFVDTPLPSSAAMARGAAAAALVASGSPGGSGLNLANSVADGVMMLTSAIDSPRDAVSASKTATSASSSPIDEARAIWRHMRRNVSMRGRTTAASGARDAVPSWPAGYRRSTVVAGEAVAGGGDGDVDHQYPSHYHYCHTFFFFSFFLFNADSIIGRRSRRPSAFWALIR</sequence>
<feature type="compositionally biased region" description="Basic residues" evidence="1">
    <location>
        <begin position="124"/>
        <end position="135"/>
    </location>
</feature>
<feature type="compositionally biased region" description="Polar residues" evidence="1">
    <location>
        <begin position="696"/>
        <end position="724"/>
    </location>
</feature>
<protein>
    <recommendedName>
        <fullName evidence="4">VWFA domain-containing protein</fullName>
    </recommendedName>
</protein>
<evidence type="ECO:0000313" key="3">
    <source>
        <dbReference type="Proteomes" id="UP001456524"/>
    </source>
</evidence>
<feature type="compositionally biased region" description="Low complexity" evidence="1">
    <location>
        <begin position="642"/>
        <end position="653"/>
    </location>
</feature>
<evidence type="ECO:0008006" key="4">
    <source>
        <dbReference type="Google" id="ProtNLM"/>
    </source>
</evidence>
<reference evidence="2 3" key="1">
    <citation type="journal article" date="2022" name="G3 (Bethesda)">
        <title>Enemy or ally: a genomic approach to elucidate the lifestyle of Phyllosticta citrichinaensis.</title>
        <authorList>
            <person name="Buijs V.A."/>
            <person name="Groenewald J.Z."/>
            <person name="Haridas S."/>
            <person name="LaButti K.M."/>
            <person name="Lipzen A."/>
            <person name="Martin F.M."/>
            <person name="Barry K."/>
            <person name="Grigoriev I.V."/>
            <person name="Crous P.W."/>
            <person name="Seidl M.F."/>
        </authorList>
    </citation>
    <scope>NUCLEOTIDE SEQUENCE [LARGE SCALE GENOMIC DNA]</scope>
    <source>
        <strain evidence="2 3">CBS 129764</strain>
    </source>
</reference>
<dbReference type="Proteomes" id="UP001456524">
    <property type="component" value="Unassembled WGS sequence"/>
</dbReference>
<feature type="compositionally biased region" description="Basic and acidic residues" evidence="1">
    <location>
        <begin position="19"/>
        <end position="31"/>
    </location>
</feature>
<name>A0ABR1XLV2_9PEZI</name>
<feature type="compositionally biased region" description="Polar residues" evidence="1">
    <location>
        <begin position="136"/>
        <end position="156"/>
    </location>
</feature>
<feature type="region of interest" description="Disordered" evidence="1">
    <location>
        <begin position="1"/>
        <end position="63"/>
    </location>
</feature>
<feature type="region of interest" description="Disordered" evidence="1">
    <location>
        <begin position="124"/>
        <end position="159"/>
    </location>
</feature>
<dbReference type="EMBL" id="JBBWUH010000008">
    <property type="protein sequence ID" value="KAK8159809.1"/>
    <property type="molecule type" value="Genomic_DNA"/>
</dbReference>
<gene>
    <name evidence="2" type="ORF">IWX90DRAFT_516289</name>
</gene>
<accession>A0ABR1XLV2</accession>
<organism evidence="2 3">
    <name type="scientific">Phyllosticta citrichinensis</name>
    <dbReference type="NCBI Taxonomy" id="1130410"/>
    <lineage>
        <taxon>Eukaryota</taxon>
        <taxon>Fungi</taxon>
        <taxon>Dikarya</taxon>
        <taxon>Ascomycota</taxon>
        <taxon>Pezizomycotina</taxon>
        <taxon>Dothideomycetes</taxon>
        <taxon>Dothideomycetes incertae sedis</taxon>
        <taxon>Botryosphaeriales</taxon>
        <taxon>Phyllostictaceae</taxon>
        <taxon>Phyllosticta</taxon>
    </lineage>
</organism>
<feature type="region of interest" description="Disordered" evidence="1">
    <location>
        <begin position="633"/>
        <end position="725"/>
    </location>
</feature>
<proteinExistence type="predicted"/>
<comment type="caution">
    <text evidence="2">The sequence shown here is derived from an EMBL/GenBank/DDBJ whole genome shotgun (WGS) entry which is preliminary data.</text>
</comment>
<evidence type="ECO:0000313" key="2">
    <source>
        <dbReference type="EMBL" id="KAK8159809.1"/>
    </source>
</evidence>